<name>A0A642UG59_9ASCO</name>
<protein>
    <recommendedName>
        <fullName evidence="2">MAGE domain-containing protein</fullName>
    </recommendedName>
</protein>
<reference evidence="3" key="1">
    <citation type="journal article" date="2019" name="G3 (Bethesda)">
        <title>Genome Assemblies of Two Rare Opportunistic Yeast Pathogens: Diutina rugosa (syn. Candida rugosa) and Trichomonascus ciferrii (syn. Candida ciferrii).</title>
        <authorList>
            <person name="Mixao V."/>
            <person name="Saus E."/>
            <person name="Hansen A.P."/>
            <person name="Lass-Florl C."/>
            <person name="Gabaldon T."/>
        </authorList>
    </citation>
    <scope>NUCLEOTIDE SEQUENCE</scope>
    <source>
        <strain evidence="3">CBS 4856</strain>
    </source>
</reference>
<comment type="caution">
    <text evidence="3">The sequence shown here is derived from an EMBL/GenBank/DDBJ whole genome shotgun (WGS) entry which is preliminary data.</text>
</comment>
<dbReference type="PANTHER" id="PTHR11736:SF14">
    <property type="entry name" value="NSE3 HOMOLOG, SMC5-SMC6 COMPLEX COMPONENT"/>
    <property type="match status" value="1"/>
</dbReference>
<dbReference type="SMART" id="SM01373">
    <property type="entry name" value="MAGE"/>
    <property type="match status" value="1"/>
</dbReference>
<dbReference type="AlphaFoldDB" id="A0A642UG59"/>
<dbReference type="PANTHER" id="PTHR11736">
    <property type="entry name" value="MELANOMA-ASSOCIATED ANTIGEN MAGE ANTIGEN"/>
    <property type="match status" value="1"/>
</dbReference>
<dbReference type="InterPro" id="IPR037445">
    <property type="entry name" value="MAGE"/>
</dbReference>
<feature type="region of interest" description="Disordered" evidence="1">
    <location>
        <begin position="115"/>
        <end position="137"/>
    </location>
</feature>
<evidence type="ECO:0000313" key="4">
    <source>
        <dbReference type="Proteomes" id="UP000761534"/>
    </source>
</evidence>
<keyword evidence="4" id="KW-1185">Reference proteome</keyword>
<evidence type="ECO:0000256" key="1">
    <source>
        <dbReference type="SAM" id="MobiDB-lite"/>
    </source>
</evidence>
<dbReference type="Gene3D" id="1.10.10.1200">
    <property type="entry name" value="MAGE homology domain, winged helix WH1 motif"/>
    <property type="match status" value="1"/>
</dbReference>
<feature type="compositionally biased region" description="Low complexity" evidence="1">
    <location>
        <begin position="17"/>
        <end position="28"/>
    </location>
</feature>
<dbReference type="InterPro" id="IPR041898">
    <property type="entry name" value="MAGE_WH1"/>
</dbReference>
<dbReference type="EMBL" id="SWFS01000548">
    <property type="protein sequence ID" value="KAA8898293.1"/>
    <property type="molecule type" value="Genomic_DNA"/>
</dbReference>
<gene>
    <name evidence="3" type="ORF">TRICI_006611</name>
</gene>
<dbReference type="Proteomes" id="UP000761534">
    <property type="component" value="Unassembled WGS sequence"/>
</dbReference>
<organism evidence="3 4">
    <name type="scientific">Trichomonascus ciferrii</name>
    <dbReference type="NCBI Taxonomy" id="44093"/>
    <lineage>
        <taxon>Eukaryota</taxon>
        <taxon>Fungi</taxon>
        <taxon>Dikarya</taxon>
        <taxon>Ascomycota</taxon>
        <taxon>Saccharomycotina</taxon>
        <taxon>Dipodascomycetes</taxon>
        <taxon>Dipodascales</taxon>
        <taxon>Trichomonascaceae</taxon>
        <taxon>Trichomonascus</taxon>
        <taxon>Trichomonascus ciferrii complex</taxon>
    </lineage>
</organism>
<dbReference type="Gene3D" id="1.10.10.1210">
    <property type="entry name" value="MAGE homology domain, winged helix WH2 motif"/>
    <property type="match status" value="1"/>
</dbReference>
<dbReference type="GO" id="GO:0005634">
    <property type="term" value="C:nucleus"/>
    <property type="evidence" value="ECO:0007669"/>
    <property type="project" value="TreeGrafter"/>
</dbReference>
<dbReference type="InterPro" id="IPR002190">
    <property type="entry name" value="MHD_dom"/>
</dbReference>
<dbReference type="InterPro" id="IPR041899">
    <property type="entry name" value="MAGE_WH2"/>
</dbReference>
<feature type="region of interest" description="Disordered" evidence="1">
    <location>
        <begin position="1"/>
        <end position="36"/>
    </location>
</feature>
<evidence type="ECO:0000259" key="2">
    <source>
        <dbReference type="SMART" id="SM01373"/>
    </source>
</evidence>
<accession>A0A642UG59</accession>
<evidence type="ECO:0000313" key="3">
    <source>
        <dbReference type="EMBL" id="KAA8898293.1"/>
    </source>
</evidence>
<dbReference type="Pfam" id="PF01454">
    <property type="entry name" value="MAGE"/>
    <property type="match status" value="1"/>
</dbReference>
<dbReference type="OrthoDB" id="205198at2759"/>
<sequence length="287" mass="32577">MPSKRRVEDVNEDDTGDTSTATATASSTPGPKAPYTIPAEIPHDVFIEMKKELVKMALCSELSRSTIKRSDIIKGIIQQRSLKATSTTFTALFYHANEDMKDKFGMEIAPLALGEVPEELRGPPQPGRSSKKRGVEGNGLKTDRYIVRSVLEQPYKEVIDQFGTEAEIVYMGQVGFIIMLIVLEGGLITRSKLFNEYWTRVFELPEESAQVSYTNLLSRMKRHSYIQQQKENNQNGEPSFWLFLGPRALQEFSSETISRMAGNFVDGSQKEKFDERLRQVFKEFKDN</sequence>
<dbReference type="GO" id="GO:0006281">
    <property type="term" value="P:DNA repair"/>
    <property type="evidence" value="ECO:0007669"/>
    <property type="project" value="TreeGrafter"/>
</dbReference>
<feature type="domain" description="MAGE" evidence="2">
    <location>
        <begin position="53"/>
        <end position="257"/>
    </location>
</feature>
<proteinExistence type="predicted"/>
<dbReference type="VEuPathDB" id="FungiDB:TRICI_006611"/>